<dbReference type="GO" id="GO:0009073">
    <property type="term" value="P:aromatic amino acid family biosynthetic process"/>
    <property type="evidence" value="ECO:0007669"/>
    <property type="project" value="UniProtKB-KW"/>
</dbReference>
<dbReference type="GO" id="GO:0050661">
    <property type="term" value="F:NADP binding"/>
    <property type="evidence" value="ECO:0007669"/>
    <property type="project" value="TreeGrafter"/>
</dbReference>
<dbReference type="GO" id="GO:0009423">
    <property type="term" value="P:chorismate biosynthetic process"/>
    <property type="evidence" value="ECO:0007669"/>
    <property type="project" value="TreeGrafter"/>
</dbReference>
<protein>
    <submittedName>
        <fullName evidence="5">Shikimate dehydrogenase</fullName>
    </submittedName>
</protein>
<organism evidence="5 6">
    <name type="scientific">Pedobacter duraquae</name>
    <dbReference type="NCBI Taxonomy" id="425511"/>
    <lineage>
        <taxon>Bacteria</taxon>
        <taxon>Pseudomonadati</taxon>
        <taxon>Bacteroidota</taxon>
        <taxon>Sphingobacteriia</taxon>
        <taxon>Sphingobacteriales</taxon>
        <taxon>Sphingobacteriaceae</taxon>
        <taxon>Pedobacter</taxon>
    </lineage>
</organism>
<dbReference type="PANTHER" id="PTHR21089">
    <property type="entry name" value="SHIKIMATE DEHYDROGENASE"/>
    <property type="match status" value="1"/>
</dbReference>
<comment type="caution">
    <text evidence="5">The sequence shown here is derived from an EMBL/GenBank/DDBJ whole genome shotgun (WGS) entry which is preliminary data.</text>
</comment>
<comment type="pathway">
    <text evidence="1">Metabolic intermediate biosynthesis; chorismate biosynthesis; chorismate from D-erythrose 4-phosphate and phosphoenolpyruvate: step 4/7.</text>
</comment>
<evidence type="ECO:0000256" key="3">
    <source>
        <dbReference type="ARBA" id="ARBA00023141"/>
    </source>
</evidence>
<dbReference type="CDD" id="cd01065">
    <property type="entry name" value="NAD_bind_Shikimate_DH"/>
    <property type="match status" value="1"/>
</dbReference>
<dbReference type="Pfam" id="PF08501">
    <property type="entry name" value="Shikimate_dh_N"/>
    <property type="match status" value="1"/>
</dbReference>
<dbReference type="GO" id="GO:0004764">
    <property type="term" value="F:shikimate 3-dehydrogenase (NADP+) activity"/>
    <property type="evidence" value="ECO:0007669"/>
    <property type="project" value="InterPro"/>
</dbReference>
<evidence type="ECO:0000256" key="1">
    <source>
        <dbReference type="ARBA" id="ARBA00004871"/>
    </source>
</evidence>
<dbReference type="InterPro" id="IPR036291">
    <property type="entry name" value="NAD(P)-bd_dom_sf"/>
</dbReference>
<accession>A0A4R6IEH1</accession>
<dbReference type="InterPro" id="IPR046346">
    <property type="entry name" value="Aminoacid_DH-like_N_sf"/>
</dbReference>
<dbReference type="Proteomes" id="UP000295499">
    <property type="component" value="Unassembled WGS sequence"/>
</dbReference>
<evidence type="ECO:0000259" key="4">
    <source>
        <dbReference type="Pfam" id="PF08501"/>
    </source>
</evidence>
<feature type="domain" description="Shikimate dehydrogenase substrate binding N-terminal" evidence="4">
    <location>
        <begin position="9"/>
        <end position="91"/>
    </location>
</feature>
<gene>
    <name evidence="5" type="ORF">CLV32_3785</name>
</gene>
<proteinExistence type="predicted"/>
<dbReference type="EMBL" id="SNWM01000005">
    <property type="protein sequence ID" value="TDO20027.1"/>
    <property type="molecule type" value="Genomic_DNA"/>
</dbReference>
<keyword evidence="6" id="KW-1185">Reference proteome</keyword>
<dbReference type="Gene3D" id="3.40.50.720">
    <property type="entry name" value="NAD(P)-binding Rossmann-like Domain"/>
    <property type="match status" value="1"/>
</dbReference>
<dbReference type="GO" id="GO:0019632">
    <property type="term" value="P:shikimate metabolic process"/>
    <property type="evidence" value="ECO:0007669"/>
    <property type="project" value="TreeGrafter"/>
</dbReference>
<dbReference type="GO" id="GO:0005829">
    <property type="term" value="C:cytosol"/>
    <property type="evidence" value="ECO:0007669"/>
    <property type="project" value="TreeGrafter"/>
</dbReference>
<sequence length="248" mass="27766">MLMARTFGLIGYPLTHSFSKKYFTEKFEHEGVEGVSYELFSLENIGMLEQILHEHHNLKGLNVTIPYKIGVLKYVTDLDPAAAAIGAVNCLKINRETKTIKGFNTDAYGFEASLKPFLKSHHTKALIFGDGGAAQAVKYVLGQLDIPFLSVVRKKQEGSIGYDDLTGELLAEYTILINTTPLGTFPDIDACPEIPYAYLTPEHLAYDLIYNPEETVFLRRARLQGAQTKNGLEMLTLQAEKSWEIWNS</sequence>
<keyword evidence="3" id="KW-0057">Aromatic amino acid biosynthesis</keyword>
<evidence type="ECO:0000256" key="2">
    <source>
        <dbReference type="ARBA" id="ARBA00023002"/>
    </source>
</evidence>
<dbReference type="InterPro" id="IPR022893">
    <property type="entry name" value="Shikimate_DH_fam"/>
</dbReference>
<dbReference type="AlphaFoldDB" id="A0A4R6IEH1"/>
<dbReference type="PANTHER" id="PTHR21089:SF1">
    <property type="entry name" value="BIFUNCTIONAL 3-DEHYDROQUINATE DEHYDRATASE_SHIKIMATE DEHYDROGENASE, CHLOROPLASTIC"/>
    <property type="match status" value="1"/>
</dbReference>
<keyword evidence="2" id="KW-0560">Oxidoreductase</keyword>
<dbReference type="SUPFAM" id="SSF53223">
    <property type="entry name" value="Aminoacid dehydrogenase-like, N-terminal domain"/>
    <property type="match status" value="1"/>
</dbReference>
<name>A0A4R6IEH1_9SPHI</name>
<dbReference type="InterPro" id="IPR013708">
    <property type="entry name" value="Shikimate_DH-bd_N"/>
</dbReference>
<keyword evidence="3" id="KW-0028">Amino-acid biosynthesis</keyword>
<reference evidence="5 6" key="1">
    <citation type="submission" date="2019-03" db="EMBL/GenBank/DDBJ databases">
        <title>Genomic Encyclopedia of Archaeal and Bacterial Type Strains, Phase II (KMG-II): from individual species to whole genera.</title>
        <authorList>
            <person name="Goeker M."/>
        </authorList>
    </citation>
    <scope>NUCLEOTIDE SEQUENCE [LARGE SCALE GENOMIC DNA]</scope>
    <source>
        <strain evidence="5 6">DSM 19034</strain>
    </source>
</reference>
<evidence type="ECO:0000313" key="5">
    <source>
        <dbReference type="EMBL" id="TDO20027.1"/>
    </source>
</evidence>
<dbReference type="SUPFAM" id="SSF51735">
    <property type="entry name" value="NAD(P)-binding Rossmann-fold domains"/>
    <property type="match status" value="1"/>
</dbReference>
<evidence type="ECO:0000313" key="6">
    <source>
        <dbReference type="Proteomes" id="UP000295499"/>
    </source>
</evidence>
<dbReference type="Gene3D" id="3.40.50.10860">
    <property type="entry name" value="Leucine Dehydrogenase, chain A, domain 1"/>
    <property type="match status" value="1"/>
</dbReference>